<dbReference type="OrthoDB" id="1753686at2"/>
<dbReference type="InterPro" id="IPR049238">
    <property type="entry name" value="DUF6873"/>
</dbReference>
<sequence length="253" mass="28112">MKFVNSPNLPKSKVKAVLISAGAGRAALNDLKRLGIEPITVNPCPDIQPQVSAHPDMLFHHVGNNKIVYYNSDSNRDVYERLKELGFELIPISKKLAKEYPEDIALNAARIGNYLFCKMGNTATELLDYYNNKNIKIIDIKQGYAKCSVCVVSENAIITADKSIAKAAMNVGIDVLLIKEGFIKLNGYNYGFIGGCCGKLSENILAFCGNIKKHPEYNRIQDFLKEHNVSIIILDEKSELHDIGSIIPLIEQK</sequence>
<dbReference type="STRING" id="29343.CCDG5_1064"/>
<dbReference type="KEGG" id="ccel:CCDG5_1064"/>
<dbReference type="PATRIC" id="fig|29343.3.peg.1122"/>
<accession>A0A078KKG8</accession>
<reference evidence="3" key="1">
    <citation type="submission" date="2014-07" db="EMBL/GenBank/DDBJ databases">
        <authorList>
            <person name="Wibberg D."/>
        </authorList>
    </citation>
    <scope>NUCLEOTIDE SEQUENCE [LARGE SCALE GENOMIC DNA]</scope>
    <source>
        <strain evidence="3">DG5</strain>
    </source>
</reference>
<dbReference type="SUPFAM" id="SSF55909">
    <property type="entry name" value="Pentein"/>
    <property type="match status" value="1"/>
</dbReference>
<evidence type="ECO:0000259" key="1">
    <source>
        <dbReference type="Pfam" id="PF21778"/>
    </source>
</evidence>
<protein>
    <recommendedName>
        <fullName evidence="1">DUF6873 domain-containing protein</fullName>
    </recommendedName>
</protein>
<dbReference type="AlphaFoldDB" id="A0A078KKG8"/>
<gene>
    <name evidence="2" type="ORF">CCDG5_1064</name>
</gene>
<proteinExistence type="predicted"/>
<dbReference type="EMBL" id="LM995447">
    <property type="protein sequence ID" value="CDZ24181.1"/>
    <property type="molecule type" value="Genomic_DNA"/>
</dbReference>
<dbReference type="HOGENOM" id="CLU_104531_0_0_9"/>
<evidence type="ECO:0000313" key="2">
    <source>
        <dbReference type="EMBL" id="CDZ24181.1"/>
    </source>
</evidence>
<feature type="domain" description="DUF6873" evidence="1">
    <location>
        <begin position="21"/>
        <end position="247"/>
    </location>
</feature>
<organism evidence="2 3">
    <name type="scientific">[Clostridium] cellulosi</name>
    <dbReference type="NCBI Taxonomy" id="29343"/>
    <lineage>
        <taxon>Bacteria</taxon>
        <taxon>Bacillati</taxon>
        <taxon>Bacillota</taxon>
        <taxon>Clostridia</taxon>
        <taxon>Eubacteriales</taxon>
        <taxon>Oscillospiraceae</taxon>
        <taxon>Oscillospiraceae incertae sedis</taxon>
    </lineage>
</organism>
<dbReference type="Pfam" id="PF21778">
    <property type="entry name" value="DUF6873"/>
    <property type="match status" value="1"/>
</dbReference>
<keyword evidence="3" id="KW-1185">Reference proteome</keyword>
<dbReference type="Proteomes" id="UP000032431">
    <property type="component" value="Chromosome I"/>
</dbReference>
<evidence type="ECO:0000313" key="3">
    <source>
        <dbReference type="Proteomes" id="UP000032431"/>
    </source>
</evidence>
<name>A0A078KKG8_9FIRM</name>